<dbReference type="PROSITE" id="PS00622">
    <property type="entry name" value="HTH_LUXR_1"/>
    <property type="match status" value="1"/>
</dbReference>
<dbReference type="CDD" id="cd06170">
    <property type="entry name" value="LuxR_C_like"/>
    <property type="match status" value="1"/>
</dbReference>
<dbReference type="Proteomes" id="UP000805614">
    <property type="component" value="Unassembled WGS sequence"/>
</dbReference>
<dbReference type="RefSeq" id="WP_187241365.1">
    <property type="nucleotide sequence ID" value="NZ_BAAAOK010000011.1"/>
</dbReference>
<name>A0ABR7LI58_9ACTN</name>
<dbReference type="Pfam" id="PF00196">
    <property type="entry name" value="GerE"/>
    <property type="match status" value="1"/>
</dbReference>
<dbReference type="PROSITE" id="PS50043">
    <property type="entry name" value="HTH_LUXR_2"/>
    <property type="match status" value="1"/>
</dbReference>
<dbReference type="PRINTS" id="PR00038">
    <property type="entry name" value="HTHLUXR"/>
</dbReference>
<dbReference type="SMART" id="SM00421">
    <property type="entry name" value="HTH_LUXR"/>
    <property type="match status" value="1"/>
</dbReference>
<keyword evidence="1" id="KW-0238">DNA-binding</keyword>
<dbReference type="InterPro" id="IPR011006">
    <property type="entry name" value="CheY-like_superfamily"/>
</dbReference>
<evidence type="ECO:0000259" key="2">
    <source>
        <dbReference type="PROSITE" id="PS50043"/>
    </source>
</evidence>
<gene>
    <name evidence="3" type="ORF">HKK74_02930</name>
</gene>
<comment type="caution">
    <text evidence="3">The sequence shown here is derived from an EMBL/GenBank/DDBJ whole genome shotgun (WGS) entry which is preliminary data.</text>
</comment>
<dbReference type="InterPro" id="IPR000792">
    <property type="entry name" value="Tscrpt_reg_LuxR_C"/>
</dbReference>
<proteinExistence type="predicted"/>
<evidence type="ECO:0000313" key="3">
    <source>
        <dbReference type="EMBL" id="MBC6464454.1"/>
    </source>
</evidence>
<keyword evidence="4" id="KW-1185">Reference proteome</keyword>
<accession>A0ABR7LI58</accession>
<dbReference type="InterPro" id="IPR039420">
    <property type="entry name" value="WalR-like"/>
</dbReference>
<evidence type="ECO:0000256" key="1">
    <source>
        <dbReference type="ARBA" id="ARBA00023125"/>
    </source>
</evidence>
<sequence>MIRTLVCENVRLLRAGLVALLSRPADIEVVAQLDDSDGIVPAAIVARPDVALIDIDMHGGPLALSVLSDAVPACRILALYSPESRGHGLGPVSAPAHALMPKTASADRVVSAVRGLARGDGLIEPFSVRRPADAIASPLTPRETAVLRVAAEGVSAAEIAKRLNLSPGTVRNYISRAIAKTGTRNRLDAARYADRQGWLLPSVPRSP</sequence>
<reference evidence="3 4" key="1">
    <citation type="submission" date="2020-06" db="EMBL/GenBank/DDBJ databases">
        <title>Actinomadura xiongansis sp. nov., isolated from soil of Baiyangdian.</title>
        <authorList>
            <person name="Zhang X."/>
        </authorList>
    </citation>
    <scope>NUCLEOTIDE SEQUENCE [LARGE SCALE GENOMIC DNA]</scope>
    <source>
        <strain evidence="3 4">HBUM206468</strain>
    </source>
</reference>
<protein>
    <submittedName>
        <fullName evidence="3">Response regulator transcription factor</fullName>
    </submittedName>
</protein>
<dbReference type="Gene3D" id="3.40.50.2300">
    <property type="match status" value="1"/>
</dbReference>
<dbReference type="PANTHER" id="PTHR43214">
    <property type="entry name" value="TWO-COMPONENT RESPONSE REGULATOR"/>
    <property type="match status" value="1"/>
</dbReference>
<dbReference type="PANTHER" id="PTHR43214:SF42">
    <property type="entry name" value="TRANSCRIPTIONAL REGULATORY PROTEIN DESR"/>
    <property type="match status" value="1"/>
</dbReference>
<evidence type="ECO:0000313" key="4">
    <source>
        <dbReference type="Proteomes" id="UP000805614"/>
    </source>
</evidence>
<dbReference type="EMBL" id="JABVEC010000001">
    <property type="protein sequence ID" value="MBC6464454.1"/>
    <property type="molecule type" value="Genomic_DNA"/>
</dbReference>
<dbReference type="InterPro" id="IPR016032">
    <property type="entry name" value="Sig_transdc_resp-reg_C-effctor"/>
</dbReference>
<organism evidence="3 4">
    <name type="scientific">Actinomadura alba</name>
    <dbReference type="NCBI Taxonomy" id="406431"/>
    <lineage>
        <taxon>Bacteria</taxon>
        <taxon>Bacillati</taxon>
        <taxon>Actinomycetota</taxon>
        <taxon>Actinomycetes</taxon>
        <taxon>Streptosporangiales</taxon>
        <taxon>Thermomonosporaceae</taxon>
        <taxon>Actinomadura</taxon>
    </lineage>
</organism>
<feature type="domain" description="HTH luxR-type" evidence="2">
    <location>
        <begin position="132"/>
        <end position="197"/>
    </location>
</feature>
<dbReference type="SUPFAM" id="SSF46894">
    <property type="entry name" value="C-terminal effector domain of the bipartite response regulators"/>
    <property type="match status" value="1"/>
</dbReference>
<dbReference type="SUPFAM" id="SSF52172">
    <property type="entry name" value="CheY-like"/>
    <property type="match status" value="1"/>
</dbReference>